<keyword evidence="2" id="KW-1185">Reference proteome</keyword>
<reference evidence="2" key="1">
    <citation type="journal article" date="2019" name="Int. J. Syst. Evol. Microbiol.">
        <title>The Global Catalogue of Microorganisms (GCM) 10K type strain sequencing project: providing services to taxonomists for standard genome sequencing and annotation.</title>
        <authorList>
            <consortium name="The Broad Institute Genomics Platform"/>
            <consortium name="The Broad Institute Genome Sequencing Center for Infectious Disease"/>
            <person name="Wu L."/>
            <person name="Ma J."/>
        </authorList>
    </citation>
    <scope>NUCLEOTIDE SEQUENCE [LARGE SCALE GENOMIC DNA]</scope>
    <source>
        <strain evidence="2">KCTC 23098</strain>
    </source>
</reference>
<protein>
    <submittedName>
        <fullName evidence="1">Lipid A deacylase LpxR family protein</fullName>
    </submittedName>
</protein>
<dbReference type="Gene3D" id="2.40.128.140">
    <property type="entry name" value="Outer membrane protein"/>
    <property type="match status" value="1"/>
</dbReference>
<organism evidence="1 2">
    <name type="scientific">Olivibacter jilunii</name>
    <dbReference type="NCBI Taxonomy" id="985016"/>
    <lineage>
        <taxon>Bacteria</taxon>
        <taxon>Pseudomonadati</taxon>
        <taxon>Bacteroidota</taxon>
        <taxon>Sphingobacteriia</taxon>
        <taxon>Sphingobacteriales</taxon>
        <taxon>Sphingobacteriaceae</taxon>
        <taxon>Olivibacter</taxon>
    </lineage>
</organism>
<sequence>MSLRSISHTQVLLMGVCIFLCLIAYKGRAQTELLHELSIHSDNDAYLFINQDQYYTNGISFSYRQLVDKDFSAASAKKKIWGIAIGHKLYNAYNGFSELVLMDRPFTAYLYGRASKAWLYRDESSLNLGAEVGLYGKGAFGEALQEGFHNLFGFYEISGWEYQLRDHVTLDLRAKYSRLLLRSTSGKMDLQLQSSMSLGLNQSFIGAGPVLRLGKLNALYASAYNGSRLFRKGEVVNKERYFYYRPMLFYRLYDASIQGGMLLDDKGPVTFGIKPWMLSQIVGFTYAHRHVTIDAHLQFNTKEVKSNATAHQFGSISIGYAF</sequence>
<dbReference type="InterPro" id="IPR018707">
    <property type="entry name" value="LpxR"/>
</dbReference>
<gene>
    <name evidence="1" type="ORF">ACFS6J_00320</name>
</gene>
<evidence type="ECO:0000313" key="1">
    <source>
        <dbReference type="EMBL" id="MFD2960207.1"/>
    </source>
</evidence>
<proteinExistence type="predicted"/>
<evidence type="ECO:0000313" key="2">
    <source>
        <dbReference type="Proteomes" id="UP001597560"/>
    </source>
</evidence>
<accession>A0ABW6ASI5</accession>
<dbReference type="Pfam" id="PF09982">
    <property type="entry name" value="LpxR"/>
    <property type="match status" value="1"/>
</dbReference>
<comment type="caution">
    <text evidence="1">The sequence shown here is derived from an EMBL/GenBank/DDBJ whole genome shotgun (WGS) entry which is preliminary data.</text>
</comment>
<dbReference type="RefSeq" id="WP_377608601.1">
    <property type="nucleotide sequence ID" value="NZ_JAHVDN010000001.1"/>
</dbReference>
<dbReference type="EMBL" id="JBHUPA010000001">
    <property type="protein sequence ID" value="MFD2960207.1"/>
    <property type="molecule type" value="Genomic_DNA"/>
</dbReference>
<name>A0ABW6ASI5_9SPHI</name>
<dbReference type="InterPro" id="IPR037107">
    <property type="entry name" value="Put_OMP_sf"/>
</dbReference>
<dbReference type="Proteomes" id="UP001597560">
    <property type="component" value="Unassembled WGS sequence"/>
</dbReference>